<gene>
    <name evidence="1" type="ORF">ACFSSE_05685</name>
</gene>
<dbReference type="SUPFAM" id="SSF103515">
    <property type="entry name" value="Autotransporter"/>
    <property type="match status" value="1"/>
</dbReference>
<dbReference type="PROSITE" id="PS51450">
    <property type="entry name" value="LRR"/>
    <property type="match status" value="1"/>
</dbReference>
<proteinExistence type="predicted"/>
<dbReference type="RefSeq" id="WP_379046670.1">
    <property type="nucleotide sequence ID" value="NZ_JBHSKW010000062.1"/>
</dbReference>
<organism evidence="1 2">
    <name type="scientific">Pedobacter alpinus</name>
    <dbReference type="NCBI Taxonomy" id="1590643"/>
    <lineage>
        <taxon>Bacteria</taxon>
        <taxon>Pseudomonadati</taxon>
        <taxon>Bacteroidota</taxon>
        <taxon>Sphingobacteriia</taxon>
        <taxon>Sphingobacteriales</taxon>
        <taxon>Sphingobacteriaceae</taxon>
        <taxon>Pedobacter</taxon>
    </lineage>
</organism>
<sequence>MKKTIITLSIVCFAIGYSFGQLKGDNFIGLNFGTQKINLESNQQTNEIGYNYFGINYSHFVNDNRRLNFGVAYNQNKSSYNSNNTDIKDDIKGYSFSVGYGMLFPLLKNFYAELTPNLYYSFQESGLQSSSDTKINVYAANINGGILWVPFKHFGISANLASLSLSYNKNKTIENFNNQENISESSTFSFNNQGSLQNQSFSIFYKF</sequence>
<evidence type="ECO:0000313" key="2">
    <source>
        <dbReference type="Proteomes" id="UP001597546"/>
    </source>
</evidence>
<dbReference type="InterPro" id="IPR036709">
    <property type="entry name" value="Autotransporte_beta_dom_sf"/>
</dbReference>
<reference evidence="2" key="1">
    <citation type="journal article" date="2019" name="Int. J. Syst. Evol. Microbiol.">
        <title>The Global Catalogue of Microorganisms (GCM) 10K type strain sequencing project: providing services to taxonomists for standard genome sequencing and annotation.</title>
        <authorList>
            <consortium name="The Broad Institute Genomics Platform"/>
            <consortium name="The Broad Institute Genome Sequencing Center for Infectious Disease"/>
            <person name="Wu L."/>
            <person name="Ma J."/>
        </authorList>
    </citation>
    <scope>NUCLEOTIDE SEQUENCE [LARGE SCALE GENOMIC DNA]</scope>
    <source>
        <strain evidence="2">KCTC 42456</strain>
    </source>
</reference>
<dbReference type="InterPro" id="IPR001611">
    <property type="entry name" value="Leu-rich_rpt"/>
</dbReference>
<evidence type="ECO:0000313" key="1">
    <source>
        <dbReference type="EMBL" id="MFD2731191.1"/>
    </source>
</evidence>
<comment type="caution">
    <text evidence="1">The sequence shown here is derived from an EMBL/GenBank/DDBJ whole genome shotgun (WGS) entry which is preliminary data.</text>
</comment>
<dbReference type="Gene3D" id="2.40.128.130">
    <property type="entry name" value="Autotransporter beta-domain"/>
    <property type="match status" value="1"/>
</dbReference>
<protein>
    <recommendedName>
        <fullName evidence="3">Outer membrane protein beta-barrel domain-containing protein</fullName>
    </recommendedName>
</protein>
<name>A0ABW5TQ14_9SPHI</name>
<evidence type="ECO:0008006" key="3">
    <source>
        <dbReference type="Google" id="ProtNLM"/>
    </source>
</evidence>
<keyword evidence="2" id="KW-1185">Reference proteome</keyword>
<dbReference type="EMBL" id="JBHULV010000016">
    <property type="protein sequence ID" value="MFD2731191.1"/>
    <property type="molecule type" value="Genomic_DNA"/>
</dbReference>
<accession>A0ABW5TQ14</accession>
<dbReference type="Proteomes" id="UP001597546">
    <property type="component" value="Unassembled WGS sequence"/>
</dbReference>